<dbReference type="OrthoDB" id="1766522at2"/>
<gene>
    <name evidence="2" type="ORF">ASU35_13870</name>
</gene>
<feature type="chain" id="PRO_5006894191" description="Peptidase C51 domain-containing protein" evidence="1">
    <location>
        <begin position="32"/>
        <end position="188"/>
    </location>
</feature>
<keyword evidence="1" id="KW-0732">Signal</keyword>
<protein>
    <recommendedName>
        <fullName evidence="4">Peptidase C51 domain-containing protein</fullName>
    </recommendedName>
</protein>
<dbReference type="RefSeq" id="WP_058353576.1">
    <property type="nucleotide sequence ID" value="NZ_CABMMD010000182.1"/>
</dbReference>
<feature type="signal peptide" evidence="1">
    <location>
        <begin position="1"/>
        <end position="31"/>
    </location>
</feature>
<sequence length="188" mass="20859">MRKNWGKFLVLLLTTAAISSAVLPAPTVAYAAEQTTEASDNEEKDEAEDKEAVSYKEKALTITKTGFVADTFNGVDAIYRKGSNDGSSATYSCAAFIKKYYKKVYDVSVYNLFGGSTPKTYEGDKITSVKSPREGDIAYKNGHWSIVKKVNEDDTVTLIEQNWKWNGSQCKINRTVGTSTLNYFRLAK</sequence>
<name>A0A0V8QCF3_9FIRM</name>
<comment type="caution">
    <text evidence="2">The sequence shown here is derived from an EMBL/GenBank/DDBJ whole genome shotgun (WGS) entry which is preliminary data.</text>
</comment>
<accession>A0A0V8QCF3</accession>
<organism evidence="2 3">
    <name type="scientific">Acetivibrio ethanolgignens</name>
    <dbReference type="NCBI Taxonomy" id="290052"/>
    <lineage>
        <taxon>Bacteria</taxon>
        <taxon>Bacillati</taxon>
        <taxon>Bacillota</taxon>
        <taxon>Clostridia</taxon>
        <taxon>Eubacteriales</taxon>
        <taxon>Oscillospiraceae</taxon>
        <taxon>Acetivibrio</taxon>
    </lineage>
</organism>
<dbReference type="EMBL" id="LNAM01000182">
    <property type="protein sequence ID" value="KSV58196.1"/>
    <property type="molecule type" value="Genomic_DNA"/>
</dbReference>
<dbReference type="AlphaFoldDB" id="A0A0V8QCF3"/>
<dbReference type="STRING" id="290052.ASU35_13870"/>
<evidence type="ECO:0000313" key="2">
    <source>
        <dbReference type="EMBL" id="KSV58196.1"/>
    </source>
</evidence>
<evidence type="ECO:0008006" key="4">
    <source>
        <dbReference type="Google" id="ProtNLM"/>
    </source>
</evidence>
<keyword evidence="3" id="KW-1185">Reference proteome</keyword>
<dbReference type="Gene3D" id="3.90.1720.10">
    <property type="entry name" value="endopeptidase domain like (from Nostoc punctiforme)"/>
    <property type="match status" value="1"/>
</dbReference>
<evidence type="ECO:0000313" key="3">
    <source>
        <dbReference type="Proteomes" id="UP000054874"/>
    </source>
</evidence>
<proteinExistence type="predicted"/>
<evidence type="ECO:0000256" key="1">
    <source>
        <dbReference type="SAM" id="SignalP"/>
    </source>
</evidence>
<dbReference type="Proteomes" id="UP000054874">
    <property type="component" value="Unassembled WGS sequence"/>
</dbReference>
<reference evidence="2 3" key="1">
    <citation type="submission" date="2015-11" db="EMBL/GenBank/DDBJ databases">
        <title>Butyribacter intestini gen. nov., sp. nov., a butyric acid-producing bacterium of the family Lachnospiraceae isolated from the human faeces.</title>
        <authorList>
            <person name="Zou Y."/>
            <person name="Xue W."/>
            <person name="Luo G."/>
            <person name="Lv M."/>
        </authorList>
    </citation>
    <scope>NUCLEOTIDE SEQUENCE [LARGE SCALE GENOMIC DNA]</scope>
    <source>
        <strain evidence="2 3">ACET-33324</strain>
    </source>
</reference>